<feature type="region of interest" description="Disordered" evidence="1">
    <location>
        <begin position="62"/>
        <end position="85"/>
    </location>
</feature>
<evidence type="ECO:0000313" key="4">
    <source>
        <dbReference type="Proteomes" id="UP001597115"/>
    </source>
</evidence>
<accession>A0ABW4I1D7</accession>
<evidence type="ECO:0000256" key="2">
    <source>
        <dbReference type="SAM" id="SignalP"/>
    </source>
</evidence>
<keyword evidence="2" id="KW-0732">Signal</keyword>
<keyword evidence="4" id="KW-1185">Reference proteome</keyword>
<evidence type="ECO:0000256" key="1">
    <source>
        <dbReference type="SAM" id="MobiDB-lite"/>
    </source>
</evidence>
<evidence type="ECO:0000313" key="3">
    <source>
        <dbReference type="EMBL" id="MFD1611337.1"/>
    </source>
</evidence>
<sequence>MRSIALLALVLAAPAFASDGKPKVGTAGGSDNPVVCKREVPIGSLIASRKICLTKTEWEERATRGNEEARHQVWDNMAKNPTPSN</sequence>
<protein>
    <submittedName>
        <fullName evidence="3">Uncharacterized protein</fullName>
    </submittedName>
</protein>
<dbReference type="EMBL" id="JBHUDY010000001">
    <property type="protein sequence ID" value="MFD1611337.1"/>
    <property type="molecule type" value="Genomic_DNA"/>
</dbReference>
<name>A0ABW4I1D7_9SPHN</name>
<feature type="compositionally biased region" description="Basic and acidic residues" evidence="1">
    <location>
        <begin position="62"/>
        <end position="73"/>
    </location>
</feature>
<organism evidence="3 4">
    <name type="scientific">Sphingomonas tabacisoli</name>
    <dbReference type="NCBI Taxonomy" id="2249466"/>
    <lineage>
        <taxon>Bacteria</taxon>
        <taxon>Pseudomonadati</taxon>
        <taxon>Pseudomonadota</taxon>
        <taxon>Alphaproteobacteria</taxon>
        <taxon>Sphingomonadales</taxon>
        <taxon>Sphingomonadaceae</taxon>
        <taxon>Sphingomonas</taxon>
    </lineage>
</organism>
<proteinExistence type="predicted"/>
<gene>
    <name evidence="3" type="ORF">ACFSCW_05925</name>
</gene>
<feature type="chain" id="PRO_5045968867" evidence="2">
    <location>
        <begin position="18"/>
        <end position="85"/>
    </location>
</feature>
<feature type="signal peptide" evidence="2">
    <location>
        <begin position="1"/>
        <end position="17"/>
    </location>
</feature>
<reference evidence="4" key="1">
    <citation type="journal article" date="2019" name="Int. J. Syst. Evol. Microbiol.">
        <title>The Global Catalogue of Microorganisms (GCM) 10K type strain sequencing project: providing services to taxonomists for standard genome sequencing and annotation.</title>
        <authorList>
            <consortium name="The Broad Institute Genomics Platform"/>
            <consortium name="The Broad Institute Genome Sequencing Center for Infectious Disease"/>
            <person name="Wu L."/>
            <person name="Ma J."/>
        </authorList>
    </citation>
    <scope>NUCLEOTIDE SEQUENCE [LARGE SCALE GENOMIC DNA]</scope>
    <source>
        <strain evidence="4">CGMCC 1.16275</strain>
    </source>
</reference>
<dbReference type="RefSeq" id="WP_380887859.1">
    <property type="nucleotide sequence ID" value="NZ_JBHUDY010000001.1"/>
</dbReference>
<dbReference type="Proteomes" id="UP001597115">
    <property type="component" value="Unassembled WGS sequence"/>
</dbReference>
<comment type="caution">
    <text evidence="3">The sequence shown here is derived from an EMBL/GenBank/DDBJ whole genome shotgun (WGS) entry which is preliminary data.</text>
</comment>